<keyword evidence="1" id="KW-0732">Signal</keyword>
<evidence type="ECO:0000313" key="4">
    <source>
        <dbReference type="Proteomes" id="UP000253951"/>
    </source>
</evidence>
<evidence type="ECO:0000259" key="2">
    <source>
        <dbReference type="Pfam" id="PF19089"/>
    </source>
</evidence>
<name>A0A345HF84_9FLAO</name>
<feature type="domain" description="DUF5777" evidence="2">
    <location>
        <begin position="41"/>
        <end position="281"/>
    </location>
</feature>
<dbReference type="OrthoDB" id="1117410at2"/>
<proteinExistence type="predicted"/>
<dbReference type="Proteomes" id="UP000253951">
    <property type="component" value="Chromosome"/>
</dbReference>
<sequence>MKKFILAVCLLGIVTANAQDNLLAELDSTQTVTDNHVTAVFKGLQIVTLQTTKMPAKSEFYFVVSHRFGSVKDGISEFFGLDMATTKIGGVYGVTNWLSVSASRHTMLKVYETGIKYRLARQDDSFPLEIVGYNTIDINTFLEEEDYPKIEFKDRLTYISQLLVSRKLSDRVSVELVPSFIHKNLYNPTIENDNQFSVGAGGRVKLTKRLSLNLEYVYNVDKPDFYVNPLSVGLDLETGGHIFQLLFANSQSMTESGYMTHAAGDWGDGDFFFGFNLYRVF</sequence>
<organism evidence="3 4">
    <name type="scientific">Flavobacterium arcticum</name>
    <dbReference type="NCBI Taxonomy" id="1784713"/>
    <lineage>
        <taxon>Bacteria</taxon>
        <taxon>Pseudomonadati</taxon>
        <taxon>Bacteroidota</taxon>
        <taxon>Flavobacteriia</taxon>
        <taxon>Flavobacteriales</taxon>
        <taxon>Flavobacteriaceae</taxon>
        <taxon>Flavobacterium</taxon>
    </lineage>
</organism>
<dbReference type="EMBL" id="CP031188">
    <property type="protein sequence ID" value="AXG75244.1"/>
    <property type="molecule type" value="Genomic_DNA"/>
</dbReference>
<dbReference type="RefSeq" id="WP_114679001.1">
    <property type="nucleotide sequence ID" value="NZ_CP031188.1"/>
</dbReference>
<dbReference type="AlphaFoldDB" id="A0A345HF84"/>
<feature type="signal peptide" evidence="1">
    <location>
        <begin position="1"/>
        <end position="18"/>
    </location>
</feature>
<evidence type="ECO:0000256" key="1">
    <source>
        <dbReference type="SAM" id="SignalP"/>
    </source>
</evidence>
<protein>
    <recommendedName>
        <fullName evidence="2">DUF5777 domain-containing protein</fullName>
    </recommendedName>
</protein>
<dbReference type="KEGG" id="fat:DVK85_07335"/>
<gene>
    <name evidence="3" type="ORF">DVK85_07335</name>
</gene>
<dbReference type="Pfam" id="PF19089">
    <property type="entry name" value="DUF5777"/>
    <property type="match status" value="1"/>
</dbReference>
<dbReference type="InterPro" id="IPR045916">
    <property type="entry name" value="DUF5777"/>
</dbReference>
<evidence type="ECO:0000313" key="3">
    <source>
        <dbReference type="EMBL" id="AXG75244.1"/>
    </source>
</evidence>
<accession>A0A345HF84</accession>
<reference evidence="3 4" key="1">
    <citation type="submission" date="2018-07" db="EMBL/GenBank/DDBJ databases">
        <title>Complete genome sequence of Flavobacterium arcticum type strain SM1502T.</title>
        <authorList>
            <person name="Li Y."/>
            <person name="Li D.-D."/>
        </authorList>
    </citation>
    <scope>NUCLEOTIDE SEQUENCE [LARGE SCALE GENOMIC DNA]</scope>
    <source>
        <strain evidence="3 4">SM1502</strain>
    </source>
</reference>
<feature type="chain" id="PRO_5017022735" description="DUF5777 domain-containing protein" evidence="1">
    <location>
        <begin position="19"/>
        <end position="281"/>
    </location>
</feature>
<keyword evidence="4" id="KW-1185">Reference proteome</keyword>